<comment type="caution">
    <text evidence="1">The sequence shown here is derived from an EMBL/GenBank/DDBJ whole genome shotgun (WGS) entry which is preliminary data.</text>
</comment>
<sequence length="141" mass="16565">MDCLQNIDPRLLEMDRQFDIDAFVRRGAQERLIKGGRIARPSNGFILYRKAYIAYAREITKVMNCNSLSRIIGASYRVESEEIKAKFKEYSVIEKEQHIHHFPNYTYKPRTRDSYINDEDDIVEGDDDDDNDDESGSEYQN</sequence>
<gene>
    <name evidence="1" type="ORF">ONZ43_g5518</name>
</gene>
<reference evidence="1" key="1">
    <citation type="submission" date="2022-11" db="EMBL/GenBank/DDBJ databases">
        <title>Genome Sequence of Nemania bipapillata.</title>
        <authorList>
            <person name="Buettner E."/>
        </authorList>
    </citation>
    <scope>NUCLEOTIDE SEQUENCE</scope>
    <source>
        <strain evidence="1">CP14</strain>
    </source>
</reference>
<keyword evidence="2" id="KW-1185">Reference proteome</keyword>
<dbReference type="EMBL" id="JAPESX010001731">
    <property type="protein sequence ID" value="KAJ8111874.1"/>
    <property type="molecule type" value="Genomic_DNA"/>
</dbReference>
<accession>A0ACC2I9K1</accession>
<evidence type="ECO:0000313" key="1">
    <source>
        <dbReference type="EMBL" id="KAJ8111874.1"/>
    </source>
</evidence>
<name>A0ACC2I9K1_9PEZI</name>
<dbReference type="Proteomes" id="UP001153334">
    <property type="component" value="Unassembled WGS sequence"/>
</dbReference>
<proteinExistence type="predicted"/>
<evidence type="ECO:0000313" key="2">
    <source>
        <dbReference type="Proteomes" id="UP001153334"/>
    </source>
</evidence>
<organism evidence="1 2">
    <name type="scientific">Nemania bipapillata</name>
    <dbReference type="NCBI Taxonomy" id="110536"/>
    <lineage>
        <taxon>Eukaryota</taxon>
        <taxon>Fungi</taxon>
        <taxon>Dikarya</taxon>
        <taxon>Ascomycota</taxon>
        <taxon>Pezizomycotina</taxon>
        <taxon>Sordariomycetes</taxon>
        <taxon>Xylariomycetidae</taxon>
        <taxon>Xylariales</taxon>
        <taxon>Xylariaceae</taxon>
        <taxon>Nemania</taxon>
    </lineage>
</organism>
<protein>
    <submittedName>
        <fullName evidence="1">Uncharacterized protein</fullName>
    </submittedName>
</protein>